<dbReference type="AlphaFoldDB" id="A0AAF0J479"/>
<organism evidence="2 3">
    <name type="scientific">Malassezia nana</name>
    <dbReference type="NCBI Taxonomy" id="180528"/>
    <lineage>
        <taxon>Eukaryota</taxon>
        <taxon>Fungi</taxon>
        <taxon>Dikarya</taxon>
        <taxon>Basidiomycota</taxon>
        <taxon>Ustilaginomycotina</taxon>
        <taxon>Malasseziomycetes</taxon>
        <taxon>Malasseziales</taxon>
        <taxon>Malasseziaceae</taxon>
        <taxon>Malassezia</taxon>
    </lineage>
</organism>
<keyword evidence="3" id="KW-1185">Reference proteome</keyword>
<name>A0AAF0J479_9BASI</name>
<proteinExistence type="predicted"/>
<evidence type="ECO:0000313" key="3">
    <source>
        <dbReference type="Proteomes" id="UP001213623"/>
    </source>
</evidence>
<evidence type="ECO:0000313" key="2">
    <source>
        <dbReference type="EMBL" id="WFD28986.1"/>
    </source>
</evidence>
<feature type="region of interest" description="Disordered" evidence="1">
    <location>
        <begin position="353"/>
        <end position="423"/>
    </location>
</feature>
<evidence type="ECO:0000256" key="1">
    <source>
        <dbReference type="SAM" id="MobiDB-lite"/>
    </source>
</evidence>
<protein>
    <submittedName>
        <fullName evidence="2">Uncharacterized protein</fullName>
    </submittedName>
</protein>
<gene>
    <name evidence="2" type="ORF">MNAN1_004006</name>
</gene>
<accession>A0AAF0J479</accession>
<reference evidence="2" key="1">
    <citation type="submission" date="2023-03" db="EMBL/GenBank/DDBJ databases">
        <title>Mating type loci evolution in Malassezia.</title>
        <authorList>
            <person name="Coelho M.A."/>
        </authorList>
    </citation>
    <scope>NUCLEOTIDE SEQUENCE</scope>
    <source>
        <strain evidence="2">CBS 9557</strain>
    </source>
</reference>
<feature type="compositionally biased region" description="Polar residues" evidence="1">
    <location>
        <begin position="362"/>
        <end position="371"/>
    </location>
</feature>
<feature type="compositionally biased region" description="Low complexity" evidence="1">
    <location>
        <begin position="378"/>
        <end position="390"/>
    </location>
</feature>
<dbReference type="Proteomes" id="UP001213623">
    <property type="component" value="Chromosome 8"/>
</dbReference>
<sequence>MASSRRLGKHDSWRRSTLDCDLPIQEQLVPLGYYDPRSTPYEGGIFPVCVRLFAHILAFVRVPNGLPFQGSHSTFHVQSVPPECGREWCFGSYLTTNERAPARGCFDGIDRSIMSGTLKLWIAAHTHPATYAIYTSPNHAPVAYHLPTLIVTPYGIPMFIPITTTSLIYLRRTHEWLTSSSMMGDLCVAKTVPPPGSRRLGGPPAPPSKERSVYCEASRNLKWTITNTGINAPVYKLMLPNPDMPGNDQPLFQISKPNPNDLWWTMFYFTYGGHMIPPKRVEFGRIQKNAIAGNGGGAGTRVTISGRTPDEVAVWQTLGEGNEDMVEWIVLCAALNLIDEEIVKAASRTYDNQAQHQQQQQGATMYQSNQPAVAMPRSPSVATSAASVPAGARPRMPSSTTAPQPAAKPGKSKGKGLFGFGKK</sequence>
<dbReference type="EMBL" id="CP119899">
    <property type="protein sequence ID" value="WFD28986.1"/>
    <property type="molecule type" value="Genomic_DNA"/>
</dbReference>
<feature type="non-terminal residue" evidence="2">
    <location>
        <position position="423"/>
    </location>
</feature>